<protein>
    <submittedName>
        <fullName evidence="2">Uncharacterized protein</fullName>
    </submittedName>
</protein>
<feature type="compositionally biased region" description="Basic residues" evidence="1">
    <location>
        <begin position="1"/>
        <end position="13"/>
    </location>
</feature>
<reference evidence="2 3" key="1">
    <citation type="journal article" date="2016" name="Sci. Rep.">
        <title>Complete genome sequence and transcriptomic analysis of a novel marine strain Bacillus weihaiensis reveals the mechanism of brown algae degradation.</title>
        <authorList>
            <person name="Zhu Y."/>
            <person name="Chen P."/>
            <person name="Bao Y."/>
            <person name="Men Y."/>
            <person name="Zeng Y."/>
            <person name="Yang J."/>
            <person name="Sun J."/>
            <person name="Sun Y."/>
        </authorList>
    </citation>
    <scope>NUCLEOTIDE SEQUENCE [LARGE SCALE GENOMIC DNA]</scope>
    <source>
        <strain evidence="2 3">Alg07</strain>
    </source>
</reference>
<dbReference type="EMBL" id="CP016020">
    <property type="protein sequence ID" value="APH06400.1"/>
    <property type="molecule type" value="Genomic_DNA"/>
</dbReference>
<gene>
    <name evidence="2" type="ORF">A9C19_17595</name>
</gene>
<dbReference type="KEGG" id="bwh:A9C19_17595"/>
<dbReference type="STRING" id="1547283.A9C19_17595"/>
<dbReference type="AlphaFoldDB" id="A0A1L3MVW3"/>
<evidence type="ECO:0000313" key="3">
    <source>
        <dbReference type="Proteomes" id="UP000181936"/>
    </source>
</evidence>
<dbReference type="RefSeq" id="WP_072581199.1">
    <property type="nucleotide sequence ID" value="NZ_CP016020.1"/>
</dbReference>
<accession>A0A1L3MVW3</accession>
<name>A0A1L3MVW3_9BACI</name>
<organism evidence="2 3">
    <name type="scientific">Bacillus weihaiensis</name>
    <dbReference type="NCBI Taxonomy" id="1547283"/>
    <lineage>
        <taxon>Bacteria</taxon>
        <taxon>Bacillati</taxon>
        <taxon>Bacillota</taxon>
        <taxon>Bacilli</taxon>
        <taxon>Bacillales</taxon>
        <taxon>Bacillaceae</taxon>
        <taxon>Bacillus</taxon>
    </lineage>
</organism>
<sequence length="62" mass="7176">MKRKLFSRSHHKGDKCAEKSKVQSMKELSDEEMKLIQGASKDMNESLYRSYALAAENNRMIP</sequence>
<keyword evidence="3" id="KW-1185">Reference proteome</keyword>
<dbReference type="Proteomes" id="UP000181936">
    <property type="component" value="Chromosome"/>
</dbReference>
<evidence type="ECO:0000256" key="1">
    <source>
        <dbReference type="SAM" id="MobiDB-lite"/>
    </source>
</evidence>
<feature type="region of interest" description="Disordered" evidence="1">
    <location>
        <begin position="1"/>
        <end position="23"/>
    </location>
</feature>
<proteinExistence type="predicted"/>
<evidence type="ECO:0000313" key="2">
    <source>
        <dbReference type="EMBL" id="APH06400.1"/>
    </source>
</evidence>
<dbReference type="OrthoDB" id="9941181at2"/>